<protein>
    <submittedName>
        <fullName evidence="1">Uncharacterized protein</fullName>
    </submittedName>
</protein>
<dbReference type="RefSeq" id="WP_184756921.1">
    <property type="nucleotide sequence ID" value="NZ_BAABEK010000005.1"/>
</dbReference>
<keyword evidence="2" id="KW-1185">Reference proteome</keyword>
<organism evidence="1 2">
    <name type="scientific">Streptosporangium album</name>
    <dbReference type="NCBI Taxonomy" id="47479"/>
    <lineage>
        <taxon>Bacteria</taxon>
        <taxon>Bacillati</taxon>
        <taxon>Actinomycetota</taxon>
        <taxon>Actinomycetes</taxon>
        <taxon>Streptosporangiales</taxon>
        <taxon>Streptosporangiaceae</taxon>
        <taxon>Streptosporangium</taxon>
    </lineage>
</organism>
<sequence>MSLRDRLLHRPRPADTYPLRIDDDTEIRKELERVRMLGRLLQLQGEAADESAVRAAKADLAAAETAMAACYEPVVLRAMPPDAFEALIGEHKPRPDSEDKVWNLDTFPRAVLWECIESDLTEAEWDQVWREVLSNGERVELCNAAIRVNVRVPDSTLPKGWTQTPA</sequence>
<gene>
    <name evidence="1" type="ORF">FHR32_005134</name>
</gene>
<name>A0A7W7RZ55_9ACTN</name>
<proteinExistence type="predicted"/>
<accession>A0A7W7RZ55</accession>
<comment type="caution">
    <text evidence="1">The sequence shown here is derived from an EMBL/GenBank/DDBJ whole genome shotgun (WGS) entry which is preliminary data.</text>
</comment>
<evidence type="ECO:0000313" key="2">
    <source>
        <dbReference type="Proteomes" id="UP000534286"/>
    </source>
</evidence>
<reference evidence="1 2" key="1">
    <citation type="submission" date="2020-08" db="EMBL/GenBank/DDBJ databases">
        <title>Sequencing the genomes of 1000 actinobacteria strains.</title>
        <authorList>
            <person name="Klenk H.-P."/>
        </authorList>
    </citation>
    <scope>NUCLEOTIDE SEQUENCE [LARGE SCALE GENOMIC DNA]</scope>
    <source>
        <strain evidence="1 2">DSM 43023</strain>
    </source>
</reference>
<evidence type="ECO:0000313" key="1">
    <source>
        <dbReference type="EMBL" id="MBB4940757.1"/>
    </source>
</evidence>
<dbReference type="Proteomes" id="UP000534286">
    <property type="component" value="Unassembled WGS sequence"/>
</dbReference>
<dbReference type="EMBL" id="JACHJU010000002">
    <property type="protein sequence ID" value="MBB4940757.1"/>
    <property type="molecule type" value="Genomic_DNA"/>
</dbReference>
<dbReference type="AlphaFoldDB" id="A0A7W7RZ55"/>